<dbReference type="SUPFAM" id="SSF49299">
    <property type="entry name" value="PKD domain"/>
    <property type="match status" value="2"/>
</dbReference>
<sequence length="1304" mass="147369">MKFSKKIIMTLVFVLLITSFSEQILGVKELTATVSAAESDEIIRYKDITFNPGIGQHDGWININFPTTKLTNITYNKITKKLSYDIAPGNPDVGIGIYNWQMPSGSSNLWAQTITVESCLSVYSEGGLQSEIAYGNNDYQCFGPSIGEWAGNVNSWSADYGTWWKFNNPDIINYNFSFNMSELRDRQKNNNYPNEKNNYLPNEYLEGWNYFTGYKAGDPEYVRMRMNVRSAWRRTDLGEPLTTRYGPGGWTPYMTEVARLIPNHPPTLSVGTPNGITLVNAPNLSGINIEGYVSDPDNDDVTVTAEIPNVFYKKTVVPQAKTSKPFYIPIDAIQDGIPPGTYTVLITASDPSGLKQTANLTINVKQQLRNKSFILIDTTIETRTKFFDSEGDPKYTERYRYDHDPNFYDNSMGIIGDSGLWRTTPYLSFPLSGVYTVTFQGRDNPLNDDRFDVYRKWSRDNLSSMTFHVHRKPIALFSAKLVGGTLQITDSSYDLDHIRAVNKGLVDRQWQYKKTESGVWIDGPPPSNLPSTDQYDIRLRVRDVDGEDGLGVWSDWCQRTVGAPTNLPPVALFTVDPNIVSYRKATTITDRSFDPDNDPLDIYQWSVIKNGWQEVWPYWGGAATPPNIAQFGVGTYQITLKVHDNRGLWSEPYSQTVKVINHPPVAAFNMPTEVYRDTLITMENMTPDPDEDGDSLTYLWYARNNSSPYYWAGNHRNQNMTIRDLIAQNGITQQQAISDGWEMRLTASDGSLSSNATRRFTVLNHVPTAAIVGPSTAYQYDSKQFTSAATDEDSSDVASLQYFWKVTDSDGTTKLYRTPNIQVNFPEPGIYTLEHWAVDQIGAKSNVDSLKVTVYKNLAPSMTITSPVGTVANPTILDSEKQGDPLIQWTYSDPENDPQEKYRLEFFTKQGLLAKSVENPDTTGLLRQYQVPNNTFERFEYFTVLGRAYSKNSWSEVSNEKSFIIDNPPKPGFTLTTDTGKDATKVPIYRTDVLSIKSTASDPDEPKGDVLSYKYYLKTSSGAEALASSQKDLTKQFTSNGTFTYRQIVTDSLGLFRELSQNITVVNRLPKVNITYPTSDNPNKPTIASTLTPIIKWDYQDEDGDLQQRFRVRIVNLATGAIKVQSGDQVSSAKQWQIPAGALIENEKYAVEVEVFDGFDWSNVSARKYLMVNLLSVKGGVKHTEEWNLNRQNYNLKKSGDREQPRGYSVFWAGEKFVFLADTTGLPDTVEVTMPGGYSTQLRPDNEDKLVWRGELYDSSFEKLPDGPLTFTFTATNEYQVKVDKVTVQILDDWSEYFRFHRIK</sequence>
<proteinExistence type="predicted"/>
<gene>
    <name evidence="1" type="ORF">HPT30_06635</name>
</gene>
<reference evidence="1" key="1">
    <citation type="submission" date="2020-06" db="EMBL/GenBank/DDBJ databases">
        <title>Paenibacillus sp. nov., isolated from soil.</title>
        <authorList>
            <person name="Seo Y.L."/>
        </authorList>
    </citation>
    <scope>NUCLEOTIDE SEQUENCE [LARGE SCALE GENOMIC DNA]</scope>
    <source>
        <strain evidence="1">JW14</strain>
    </source>
</reference>
<evidence type="ECO:0000313" key="1">
    <source>
        <dbReference type="EMBL" id="NUU60021.1"/>
    </source>
</evidence>
<protein>
    <recommendedName>
        <fullName evidence="3">PKD domain-containing protein</fullName>
    </recommendedName>
</protein>
<dbReference type="Proteomes" id="UP000564806">
    <property type="component" value="Unassembled WGS sequence"/>
</dbReference>
<name>A0A850EPP9_9BACL</name>
<dbReference type="RefSeq" id="WP_175370642.1">
    <property type="nucleotide sequence ID" value="NZ_JABWCS010000196.1"/>
</dbReference>
<comment type="caution">
    <text evidence="1">The sequence shown here is derived from an EMBL/GenBank/DDBJ whole genome shotgun (WGS) entry which is preliminary data.</text>
</comment>
<organism evidence="1 2">
    <name type="scientific">Paenibacillus agri</name>
    <dbReference type="NCBI Taxonomy" id="2744309"/>
    <lineage>
        <taxon>Bacteria</taxon>
        <taxon>Bacillati</taxon>
        <taxon>Bacillota</taxon>
        <taxon>Bacilli</taxon>
        <taxon>Bacillales</taxon>
        <taxon>Paenibacillaceae</taxon>
        <taxon>Paenibacillus</taxon>
    </lineage>
</organism>
<dbReference type="EMBL" id="JABWCS010000196">
    <property type="protein sequence ID" value="NUU60021.1"/>
    <property type="molecule type" value="Genomic_DNA"/>
</dbReference>
<accession>A0A850EPP9</accession>
<evidence type="ECO:0000313" key="2">
    <source>
        <dbReference type="Proteomes" id="UP000564806"/>
    </source>
</evidence>
<evidence type="ECO:0008006" key="3">
    <source>
        <dbReference type="Google" id="ProtNLM"/>
    </source>
</evidence>
<dbReference type="Gene3D" id="2.60.40.10">
    <property type="entry name" value="Immunoglobulins"/>
    <property type="match status" value="3"/>
</dbReference>
<keyword evidence="2" id="KW-1185">Reference proteome</keyword>
<dbReference type="InterPro" id="IPR013783">
    <property type="entry name" value="Ig-like_fold"/>
</dbReference>
<dbReference type="InterPro" id="IPR035986">
    <property type="entry name" value="PKD_dom_sf"/>
</dbReference>